<dbReference type="Pfam" id="PF07676">
    <property type="entry name" value="PD40"/>
    <property type="match status" value="2"/>
</dbReference>
<protein>
    <submittedName>
        <fullName evidence="1">WD40 repeat protein</fullName>
    </submittedName>
</protein>
<gene>
    <name evidence="1" type="ORF">CLV25_10568</name>
</gene>
<evidence type="ECO:0000313" key="1">
    <source>
        <dbReference type="EMBL" id="TCN68866.1"/>
    </source>
</evidence>
<dbReference type="EMBL" id="SLWB01000005">
    <property type="protein sequence ID" value="TCN68866.1"/>
    <property type="molecule type" value="Genomic_DNA"/>
</dbReference>
<accession>A0A4R2EN56</accession>
<organism evidence="1 2">
    <name type="scientific">Acetobacteroides hydrogenigenes</name>
    <dbReference type="NCBI Taxonomy" id="979970"/>
    <lineage>
        <taxon>Bacteria</taxon>
        <taxon>Pseudomonadati</taxon>
        <taxon>Bacteroidota</taxon>
        <taxon>Bacteroidia</taxon>
        <taxon>Bacteroidales</taxon>
        <taxon>Rikenellaceae</taxon>
        <taxon>Acetobacteroides</taxon>
    </lineage>
</organism>
<proteinExistence type="predicted"/>
<evidence type="ECO:0000313" key="2">
    <source>
        <dbReference type="Proteomes" id="UP000294830"/>
    </source>
</evidence>
<sequence>MGGFKYNAIFHTKQVDGEWTNPEVLEFCRNTSYKYLEPHLSPDGSKLYFVSNMPTGSNKEDNFDIWVSEKKNGMWTKPYNIGAPINTESKEFFPSVTTNGTIYYTHLDTVAKDEFIYRSRCINGVYQQPEKLGPNVNISKARFNALIAPDESFTIVPAFGMPDSFGGTDYYIVFRDSSDKWSKPINMGPKVNSDNPKEWSASLSPDGKYLFFMSARMGNYSIDVLSRESINRFHNSPQNGNTDIYWISTSVIEELRKKAVFD</sequence>
<dbReference type="InterPro" id="IPR011659">
    <property type="entry name" value="WD40"/>
</dbReference>
<keyword evidence="2" id="KW-1185">Reference proteome</keyword>
<dbReference type="AlphaFoldDB" id="A0A4R2EN56"/>
<name>A0A4R2EN56_9BACT</name>
<dbReference type="RefSeq" id="WP_131838887.1">
    <property type="nucleotide sequence ID" value="NZ_SLWB01000005.1"/>
</dbReference>
<reference evidence="1 2" key="1">
    <citation type="submission" date="2019-03" db="EMBL/GenBank/DDBJ databases">
        <title>Genomic Encyclopedia of Archaeal and Bacterial Type Strains, Phase II (KMG-II): from individual species to whole genera.</title>
        <authorList>
            <person name="Goeker M."/>
        </authorList>
    </citation>
    <scope>NUCLEOTIDE SEQUENCE [LARGE SCALE GENOMIC DNA]</scope>
    <source>
        <strain evidence="1 2">RL-C</strain>
    </source>
</reference>
<dbReference type="Proteomes" id="UP000294830">
    <property type="component" value="Unassembled WGS sequence"/>
</dbReference>
<dbReference type="OrthoDB" id="1117425at2"/>
<comment type="caution">
    <text evidence="1">The sequence shown here is derived from an EMBL/GenBank/DDBJ whole genome shotgun (WGS) entry which is preliminary data.</text>
</comment>
<dbReference type="SUPFAM" id="SSF82171">
    <property type="entry name" value="DPP6 N-terminal domain-like"/>
    <property type="match status" value="1"/>
</dbReference>